<comment type="caution">
    <text evidence="2">The sequence shown here is derived from an EMBL/GenBank/DDBJ whole genome shotgun (WGS) entry which is preliminary data.</text>
</comment>
<name>A0A2P5HN21_DIAHE</name>
<sequence>METTLQKKKIAGTRQKPQGSPPWYVVPRGMLAKTDSPCQPLNTVSASAGTPSPPSNSSFCCLDDVAKASSALVLPIPFLGHHQPGLRGRESYHMQQSLAAALLRAPGHPHSKLWGSMASPNGTSPVSVDLANG</sequence>
<protein>
    <submittedName>
        <fullName evidence="2">Uncharacterized protein</fullName>
    </submittedName>
</protein>
<feature type="region of interest" description="Disordered" evidence="1">
    <location>
        <begin position="1"/>
        <end position="23"/>
    </location>
</feature>
<organism evidence="2 3">
    <name type="scientific">Diaporthe helianthi</name>
    <dbReference type="NCBI Taxonomy" id="158607"/>
    <lineage>
        <taxon>Eukaryota</taxon>
        <taxon>Fungi</taxon>
        <taxon>Dikarya</taxon>
        <taxon>Ascomycota</taxon>
        <taxon>Pezizomycotina</taxon>
        <taxon>Sordariomycetes</taxon>
        <taxon>Sordariomycetidae</taxon>
        <taxon>Diaporthales</taxon>
        <taxon>Diaporthaceae</taxon>
        <taxon>Diaporthe</taxon>
    </lineage>
</organism>
<evidence type="ECO:0000256" key="1">
    <source>
        <dbReference type="SAM" id="MobiDB-lite"/>
    </source>
</evidence>
<dbReference type="InParanoid" id="A0A2P5HN21"/>
<feature type="region of interest" description="Disordered" evidence="1">
    <location>
        <begin position="36"/>
        <end position="56"/>
    </location>
</feature>
<keyword evidence="3" id="KW-1185">Reference proteome</keyword>
<accession>A0A2P5HN21</accession>
<dbReference type="Proteomes" id="UP000094444">
    <property type="component" value="Unassembled WGS sequence"/>
</dbReference>
<evidence type="ECO:0000313" key="2">
    <source>
        <dbReference type="EMBL" id="POS71627.1"/>
    </source>
</evidence>
<feature type="region of interest" description="Disordered" evidence="1">
    <location>
        <begin position="113"/>
        <end position="133"/>
    </location>
</feature>
<gene>
    <name evidence="2" type="ORF">DHEL01_v209979</name>
</gene>
<dbReference type="EMBL" id="MAVT02001215">
    <property type="protein sequence ID" value="POS71627.1"/>
    <property type="molecule type" value="Genomic_DNA"/>
</dbReference>
<evidence type="ECO:0000313" key="3">
    <source>
        <dbReference type="Proteomes" id="UP000094444"/>
    </source>
</evidence>
<reference evidence="2" key="1">
    <citation type="submission" date="2017-09" db="EMBL/GenBank/DDBJ databases">
        <title>Polyketide synthases of a Diaporthe helianthi virulent isolate.</title>
        <authorList>
            <person name="Baroncelli R."/>
        </authorList>
    </citation>
    <scope>NUCLEOTIDE SEQUENCE [LARGE SCALE GENOMIC DNA]</scope>
    <source>
        <strain evidence="2">7/96</strain>
    </source>
</reference>
<proteinExistence type="predicted"/>
<feature type="compositionally biased region" description="Basic residues" evidence="1">
    <location>
        <begin position="1"/>
        <end position="11"/>
    </location>
</feature>
<dbReference type="AlphaFoldDB" id="A0A2P5HN21"/>